<reference evidence="2" key="1">
    <citation type="journal article" date="2020" name="MBio">
        <title>A New Family of DNA Viruses Causing Disease in Crustaceans from Diverse Aquatic Biomes.</title>
        <authorList>
            <person name="Subramaniam K."/>
            <person name="Behringer D.C."/>
            <person name="Bojko J."/>
            <person name="Yutin N."/>
            <person name="Clark A.S."/>
            <person name="Bateman K.S."/>
            <person name="van Aerle R."/>
            <person name="Bass D."/>
            <person name="Kerr R.C."/>
            <person name="Koonin E.V."/>
            <person name="Stentiford G.D."/>
            <person name="Waltzek T.B."/>
        </authorList>
    </citation>
    <scope>NUCLEOTIDE SEQUENCE</scope>
</reference>
<evidence type="ECO:0000313" key="2">
    <source>
        <dbReference type="EMBL" id="QIQ08581.1"/>
    </source>
</evidence>
<gene>
    <name evidence="2" type="primary">ORF17</name>
</gene>
<proteinExistence type="predicted"/>
<keyword evidence="1" id="KW-1133">Transmembrane helix</keyword>
<sequence>MGGAQSTTASERIITNTIRDITSISQSCEVTLTGDQLTEISGISGNVVIGDIAFKQKQVINMKCLLTQRNVAKMIDSLRQHITSEVNNESVMSIAANSQASIENKLLNITSAESINNITTTVFNSVVNSQTLTIKDVGGNVIIGNLTMEQQAQTVLNNLLDASDTRSVLKELDSFEESASKNKESTVMGEFLAGVSSIFQSSTMIWVVLIIAALGALFIFLKLKVF</sequence>
<organism evidence="2">
    <name type="scientific">Dikerogammarus haemobaphes virus 1</name>
    <dbReference type="NCBI Taxonomy" id="2704946"/>
    <lineage>
        <taxon>Viruses</taxon>
    </lineage>
</organism>
<feature type="transmembrane region" description="Helical" evidence="1">
    <location>
        <begin position="204"/>
        <end position="223"/>
    </location>
</feature>
<accession>A0A6G9HEE6</accession>
<dbReference type="EMBL" id="MN604016">
    <property type="protein sequence ID" value="QIQ08581.1"/>
    <property type="molecule type" value="Genomic_DNA"/>
</dbReference>
<keyword evidence="1" id="KW-0472">Membrane</keyword>
<keyword evidence="1" id="KW-0812">Transmembrane</keyword>
<name>A0A6G9HEE6_9VIRU</name>
<protein>
    <submittedName>
        <fullName evidence="2">Lipid membrane protein of large eukaryotic DNA virus</fullName>
    </submittedName>
</protein>
<evidence type="ECO:0000256" key="1">
    <source>
        <dbReference type="SAM" id="Phobius"/>
    </source>
</evidence>